<comment type="similarity">
    <text evidence="1 2">Belongs to the RNase T2 family.</text>
</comment>
<dbReference type="GO" id="GO:0006401">
    <property type="term" value="P:RNA catabolic process"/>
    <property type="evidence" value="ECO:0007669"/>
    <property type="project" value="TreeGrafter"/>
</dbReference>
<feature type="compositionally biased region" description="Basic and acidic residues" evidence="3">
    <location>
        <begin position="335"/>
        <end position="347"/>
    </location>
</feature>
<dbReference type="InterPro" id="IPR036430">
    <property type="entry name" value="RNase_T2-like_sf"/>
</dbReference>
<reference evidence="5 6" key="1">
    <citation type="journal article" date="2017" name="Gigascience">
        <title>Draft genome of the honey bee ectoparasitic mite, Tropilaelaps mercedesae, is shaped by the parasitic life history.</title>
        <authorList>
            <person name="Dong X."/>
            <person name="Armstrong S.D."/>
            <person name="Xia D."/>
            <person name="Makepeace B.L."/>
            <person name="Darby A.C."/>
            <person name="Kadowaki T."/>
        </authorList>
    </citation>
    <scope>NUCLEOTIDE SEQUENCE [LARGE SCALE GENOMIC DNA]</scope>
    <source>
        <strain evidence="5">Wuxi-XJTLU</strain>
    </source>
</reference>
<dbReference type="GO" id="GO:0033897">
    <property type="term" value="F:ribonuclease T2 activity"/>
    <property type="evidence" value="ECO:0007669"/>
    <property type="project" value="InterPro"/>
</dbReference>
<dbReference type="EMBL" id="MNPL01006608">
    <property type="protein sequence ID" value="OQR75275.1"/>
    <property type="molecule type" value="Genomic_DNA"/>
</dbReference>
<protein>
    <submittedName>
        <fullName evidence="5">Ribonuclease DdI-like</fullName>
    </submittedName>
</protein>
<name>A0A1V9XP39_9ACAR</name>
<feature type="compositionally biased region" description="Polar residues" evidence="3">
    <location>
        <begin position="311"/>
        <end position="334"/>
    </location>
</feature>
<dbReference type="PANTHER" id="PTHR11240">
    <property type="entry name" value="RIBONUCLEASE T2"/>
    <property type="match status" value="1"/>
</dbReference>
<evidence type="ECO:0000256" key="4">
    <source>
        <dbReference type="SAM" id="SignalP"/>
    </source>
</evidence>
<evidence type="ECO:0000256" key="3">
    <source>
        <dbReference type="SAM" id="MobiDB-lite"/>
    </source>
</evidence>
<feature type="chain" id="PRO_5012054221" evidence="4">
    <location>
        <begin position="19"/>
        <end position="347"/>
    </location>
</feature>
<comment type="caution">
    <text evidence="5">The sequence shown here is derived from an EMBL/GenBank/DDBJ whole genome shotgun (WGS) entry which is preliminary data.</text>
</comment>
<evidence type="ECO:0000256" key="2">
    <source>
        <dbReference type="RuleBase" id="RU004328"/>
    </source>
</evidence>
<gene>
    <name evidence="5" type="ORF">BIW11_08527</name>
</gene>
<feature type="region of interest" description="Disordered" evidence="3">
    <location>
        <begin position="307"/>
        <end position="347"/>
    </location>
</feature>
<dbReference type="SUPFAM" id="SSF55895">
    <property type="entry name" value="Ribonuclease Rh-like"/>
    <property type="match status" value="1"/>
</dbReference>
<evidence type="ECO:0000313" key="6">
    <source>
        <dbReference type="Proteomes" id="UP000192247"/>
    </source>
</evidence>
<dbReference type="AlphaFoldDB" id="A0A1V9XP39"/>
<dbReference type="Proteomes" id="UP000192247">
    <property type="component" value="Unassembled WGS sequence"/>
</dbReference>
<dbReference type="Gene3D" id="3.90.730.10">
    <property type="entry name" value="Ribonuclease T2-like"/>
    <property type="match status" value="1"/>
</dbReference>
<keyword evidence="4" id="KW-0732">Signal</keyword>
<proteinExistence type="inferred from homology"/>
<dbReference type="Pfam" id="PF00445">
    <property type="entry name" value="Ribonuclease_T2"/>
    <property type="match status" value="1"/>
</dbReference>
<dbReference type="InterPro" id="IPR001568">
    <property type="entry name" value="RNase_T2-like"/>
</dbReference>
<dbReference type="GO" id="GO:0003723">
    <property type="term" value="F:RNA binding"/>
    <property type="evidence" value="ECO:0007669"/>
    <property type="project" value="InterPro"/>
</dbReference>
<keyword evidence="6" id="KW-1185">Reference proteome</keyword>
<evidence type="ECO:0000313" key="5">
    <source>
        <dbReference type="EMBL" id="OQR75275.1"/>
    </source>
</evidence>
<organism evidence="5 6">
    <name type="scientific">Tropilaelaps mercedesae</name>
    <dbReference type="NCBI Taxonomy" id="418985"/>
    <lineage>
        <taxon>Eukaryota</taxon>
        <taxon>Metazoa</taxon>
        <taxon>Ecdysozoa</taxon>
        <taxon>Arthropoda</taxon>
        <taxon>Chelicerata</taxon>
        <taxon>Arachnida</taxon>
        <taxon>Acari</taxon>
        <taxon>Parasitiformes</taxon>
        <taxon>Mesostigmata</taxon>
        <taxon>Gamasina</taxon>
        <taxon>Dermanyssoidea</taxon>
        <taxon>Laelapidae</taxon>
        <taxon>Tropilaelaps</taxon>
    </lineage>
</organism>
<dbReference type="OrthoDB" id="435754at2759"/>
<dbReference type="GO" id="GO:0005576">
    <property type="term" value="C:extracellular region"/>
    <property type="evidence" value="ECO:0007669"/>
    <property type="project" value="TreeGrafter"/>
</dbReference>
<evidence type="ECO:0000256" key="1">
    <source>
        <dbReference type="ARBA" id="ARBA00007469"/>
    </source>
</evidence>
<sequence>MLAVFVHLLLVATRSATGMEGLSFSSIRYFRDELEPAVTLVMAWLPGVCSSEIHEVDPQRRCRIEALRPFWTIKELRGMRRNCNPDAHVFGKLLKTNSQFQLSIPNELRSELFQHWPSVYESTSAYVQFWTAHYRRDGSCFRGNPLLASTYKFFTATLYLAKRLDVFENFLRVGLVPSEFAYQKRFLVETLKMIHGAQVRLRCPRRTDILEEVEFCMDHLLQPRDCKRIFFHEECGPHLYYMQPPPSAEDSGPVYTLNPSEPPLSVPDHCYMSSRPACVELPLAAGGRGTDSADPKAEIVAVKMEDKTTIEKTTQNARHSTRVDQTSPRSSVDSVEQRHHCGTDCDV</sequence>
<accession>A0A1V9XP39</accession>
<feature type="signal peptide" evidence="4">
    <location>
        <begin position="1"/>
        <end position="18"/>
    </location>
</feature>
<dbReference type="InParanoid" id="A0A1V9XP39"/>
<dbReference type="PANTHER" id="PTHR11240:SF22">
    <property type="entry name" value="RIBONUCLEASE T2"/>
    <property type="match status" value="1"/>
</dbReference>